<evidence type="ECO:0000313" key="4">
    <source>
        <dbReference type="Proteomes" id="UP001617351"/>
    </source>
</evidence>
<evidence type="ECO:0000256" key="1">
    <source>
        <dbReference type="SAM" id="Phobius"/>
    </source>
</evidence>
<evidence type="ECO:0000313" key="3">
    <source>
        <dbReference type="EMBL" id="MFJ2825644.1"/>
    </source>
</evidence>
<name>A0ABW8EQU9_STRT5</name>
<dbReference type="EMBL" id="JBIUYY010000019">
    <property type="protein sequence ID" value="MFJ2825644.1"/>
    <property type="molecule type" value="Genomic_DNA"/>
</dbReference>
<feature type="transmembrane region" description="Helical" evidence="1">
    <location>
        <begin position="500"/>
        <end position="522"/>
    </location>
</feature>
<feature type="transmembrane region" description="Helical" evidence="1">
    <location>
        <begin position="34"/>
        <end position="54"/>
    </location>
</feature>
<feature type="transmembrane region" description="Helical" evidence="1">
    <location>
        <begin position="636"/>
        <end position="654"/>
    </location>
</feature>
<dbReference type="Proteomes" id="UP001617351">
    <property type="component" value="Unassembled WGS sequence"/>
</dbReference>
<organism evidence="3 4">
    <name type="scientific">Streptomyces toxytricini</name>
    <name type="common">Actinomyces toxytricini</name>
    <dbReference type="NCBI Taxonomy" id="67369"/>
    <lineage>
        <taxon>Bacteria</taxon>
        <taxon>Bacillati</taxon>
        <taxon>Actinomycetota</taxon>
        <taxon>Actinomycetes</taxon>
        <taxon>Kitasatosporales</taxon>
        <taxon>Streptomycetaceae</taxon>
        <taxon>Streptomyces</taxon>
    </lineage>
</organism>
<dbReference type="RefSeq" id="WP_402387229.1">
    <property type="nucleotide sequence ID" value="NZ_JBIUYY010000019.1"/>
</dbReference>
<feature type="transmembrane region" description="Helical" evidence="1">
    <location>
        <begin position="534"/>
        <end position="560"/>
    </location>
</feature>
<feature type="transmembrane region" description="Helical" evidence="1">
    <location>
        <begin position="567"/>
        <end position="586"/>
    </location>
</feature>
<dbReference type="InterPro" id="IPR007111">
    <property type="entry name" value="NACHT_NTPase"/>
</dbReference>
<accession>A0ABW8EQU9</accession>
<feature type="transmembrane region" description="Helical" evidence="1">
    <location>
        <begin position="462"/>
        <end position="479"/>
    </location>
</feature>
<feature type="domain" description="NACHT" evidence="2">
    <location>
        <begin position="146"/>
        <end position="233"/>
    </location>
</feature>
<keyword evidence="4" id="KW-1185">Reference proteome</keyword>
<keyword evidence="1" id="KW-0812">Transmembrane</keyword>
<dbReference type="Gene3D" id="3.40.50.300">
    <property type="entry name" value="P-loop containing nucleotide triphosphate hydrolases"/>
    <property type="match status" value="1"/>
</dbReference>
<feature type="transmembrane region" description="Helical" evidence="1">
    <location>
        <begin position="660"/>
        <end position="676"/>
    </location>
</feature>
<dbReference type="Pfam" id="PF05729">
    <property type="entry name" value="NACHT"/>
    <property type="match status" value="1"/>
</dbReference>
<gene>
    <name evidence="3" type="ORF">ACIO7M_31700</name>
</gene>
<sequence>MWLLVAVVCGVVTVASGGYVVRQLSHGGLKASDTAGLLAVAVAVAAGIVAVIALRKQSQANTAAFADAGLVRGWAATLARQVEAGEGAVRRQLLGDDTRRINLVYSLHPGGARQARAPGAGRLSADGSHGPMLPDIAAYYRQTRPERLVITGAAGSGKTVLALELLLALIDNRAEQDPVPVRIPLSRWDIERQTLPDLLISRLVEAYDWPPMMAARLVHHGMVLPVLDGLDEMDPAGSGGVPGPTPRATAVVEALNTYQRGREAGPLILTCRTGHYDTLTPRTTVVDAARIAIEPVHATDAREYLAGRALDGAQWQPFLDHLAAQPAGMIATVLSTPWRLGLTATVYHRDDPAELLALPDAHTVDAHLLARYIPAVIRSTPNPDQYTADEVHHWLHHLTTHLDPAGTAGGNRAPAGGNTQAEATDLLLHELWPLAGRRRVITTDVLLSTLAVLAVLPFTGKYGQTVVAVLAAVAGAFAIPAGQPKRWDNQFWTPRKRRAVAVGFASAIGLYALTPFAFLLVLKSVLGSGVTVDVRVPVAITVGQLFGTWIGLTAGIIGGLEFRIRRGLTFGSLTGIMTGLTFWTLASFPSGAAAVFAITVGLVAGFTSGFAIWIAAGISRGPGTGTVGRAVMESDAGLGLAVGITAGFALGSWFVPSTALPFGLAAGITAGLAFGARASRRYLVFLICARRQLPFRLGRFLDWAARAGLLRYSGAGYQYRHRELQHWLRRNPHPLPPP</sequence>
<dbReference type="PROSITE" id="PS50837">
    <property type="entry name" value="NACHT"/>
    <property type="match status" value="1"/>
</dbReference>
<dbReference type="InterPro" id="IPR027417">
    <property type="entry name" value="P-loop_NTPase"/>
</dbReference>
<evidence type="ECO:0000259" key="2">
    <source>
        <dbReference type="PROSITE" id="PS50837"/>
    </source>
</evidence>
<feature type="transmembrane region" description="Helical" evidence="1">
    <location>
        <begin position="592"/>
        <end position="615"/>
    </location>
</feature>
<proteinExistence type="predicted"/>
<protein>
    <submittedName>
        <fullName evidence="3">NACHT domain-containing protein</fullName>
    </submittedName>
</protein>
<keyword evidence="1" id="KW-0472">Membrane</keyword>
<dbReference type="SUPFAM" id="SSF52540">
    <property type="entry name" value="P-loop containing nucleoside triphosphate hydrolases"/>
    <property type="match status" value="1"/>
</dbReference>
<keyword evidence="1" id="KW-1133">Transmembrane helix</keyword>
<reference evidence="3 4" key="1">
    <citation type="submission" date="2024-10" db="EMBL/GenBank/DDBJ databases">
        <title>The Natural Products Discovery Center: Release of the First 8490 Sequenced Strains for Exploring Actinobacteria Biosynthetic Diversity.</title>
        <authorList>
            <person name="Kalkreuter E."/>
            <person name="Kautsar S.A."/>
            <person name="Yang D."/>
            <person name="Bader C.D."/>
            <person name="Teijaro C.N."/>
            <person name="Fluegel L."/>
            <person name="Davis C.M."/>
            <person name="Simpson J.R."/>
            <person name="Lauterbach L."/>
            <person name="Steele A.D."/>
            <person name="Gui C."/>
            <person name="Meng S."/>
            <person name="Li G."/>
            <person name="Viehrig K."/>
            <person name="Ye F."/>
            <person name="Su P."/>
            <person name="Kiefer A.F."/>
            <person name="Nichols A."/>
            <person name="Cepeda A.J."/>
            <person name="Yan W."/>
            <person name="Fan B."/>
            <person name="Jiang Y."/>
            <person name="Adhikari A."/>
            <person name="Zheng C.-J."/>
            <person name="Schuster L."/>
            <person name="Cowan T.M."/>
            <person name="Smanski M.J."/>
            <person name="Chevrette M.G."/>
            <person name="De Carvalho L.P.S."/>
            <person name="Shen B."/>
        </authorList>
    </citation>
    <scope>NUCLEOTIDE SEQUENCE [LARGE SCALE GENOMIC DNA]</scope>
    <source>
        <strain evidence="3 4">NPDC087220</strain>
    </source>
</reference>
<comment type="caution">
    <text evidence="3">The sequence shown here is derived from an EMBL/GenBank/DDBJ whole genome shotgun (WGS) entry which is preliminary data.</text>
</comment>